<proteinExistence type="predicted"/>
<dbReference type="AlphaFoldDB" id="A0A7S4CA27"/>
<name>A0A7S4CA27_9EUGL</name>
<feature type="region of interest" description="Disordered" evidence="1">
    <location>
        <begin position="629"/>
        <end position="669"/>
    </location>
</feature>
<evidence type="ECO:0000313" key="2">
    <source>
        <dbReference type="EMBL" id="CAE0791468.1"/>
    </source>
</evidence>
<feature type="compositionally biased region" description="Polar residues" evidence="1">
    <location>
        <begin position="639"/>
        <end position="648"/>
    </location>
</feature>
<organism evidence="2">
    <name type="scientific">Eutreptiella gymnastica</name>
    <dbReference type="NCBI Taxonomy" id="73025"/>
    <lineage>
        <taxon>Eukaryota</taxon>
        <taxon>Discoba</taxon>
        <taxon>Euglenozoa</taxon>
        <taxon>Euglenida</taxon>
        <taxon>Spirocuta</taxon>
        <taxon>Euglenophyceae</taxon>
        <taxon>Eutreptiales</taxon>
        <taxon>Eutreptiaceae</taxon>
        <taxon>Eutreptiella</taxon>
    </lineage>
</organism>
<accession>A0A7S4CA27</accession>
<dbReference type="EMBL" id="HBJA01008236">
    <property type="protein sequence ID" value="CAE0791468.1"/>
    <property type="molecule type" value="Transcribed_RNA"/>
</dbReference>
<feature type="compositionally biased region" description="Basic residues" evidence="1">
    <location>
        <begin position="24"/>
        <end position="35"/>
    </location>
</feature>
<feature type="region of interest" description="Disordered" evidence="1">
    <location>
        <begin position="69"/>
        <end position="89"/>
    </location>
</feature>
<evidence type="ECO:0000256" key="1">
    <source>
        <dbReference type="SAM" id="MobiDB-lite"/>
    </source>
</evidence>
<reference evidence="2" key="1">
    <citation type="submission" date="2021-01" db="EMBL/GenBank/DDBJ databases">
        <authorList>
            <person name="Corre E."/>
            <person name="Pelletier E."/>
            <person name="Niang G."/>
            <person name="Scheremetjew M."/>
            <person name="Finn R."/>
            <person name="Kale V."/>
            <person name="Holt S."/>
            <person name="Cochrane G."/>
            <person name="Meng A."/>
            <person name="Brown T."/>
            <person name="Cohen L."/>
        </authorList>
    </citation>
    <scope>NUCLEOTIDE SEQUENCE</scope>
    <source>
        <strain evidence="2">CCMP1594</strain>
    </source>
</reference>
<sequence>MALVCVSAAIRSLDSALHRCRRWSKRPQPRSKHQRGPQEGHAVESEEQFQEQMRRLWATFGVEPPEGEAALVFGQGPEGQSPPPLERSDSADLHRLWSQQRAPPKEYSRAVETLCLQPAWARHTRLQCALQFINTSLQSGGLDVAVLSDPGHFAGLALSAIQKGYEVSEDAARTQTDVLTGQPLFAALTGLYEGLGWRRPFFAYAIATLARLERPDAVVTKLSECCDRASRCTSAQRQAFNVLVMHTYRLDRGHRCGTAQLPLDGSGAWDESQLPVGLTGDGDASGPSVATEDLSSPADALRRFVACFEDFLDDHKERAFLSAFQEPARFYFQAVGQDYHRDHFEVHGFNWYLCLLHAVLGLQLPLLPLLHDEYMASVADFWQALTPEAWDHFSDPRYFGVKFEGVKPLQAEPRTFLRQTVPLGQLPVGQHAGRYPKDLGEAAVGSDKRRRRQLSVYCDRYAHFFRREFFVQKAFEALNAEHTPEHSGFRHSCATLYAAYRGAVLRGSGPEEFAEYCYRDEHFTEFDAAAAARFLAWLGVIRPTPADLEAFDAGAASGAAAALPGPAAHAAPDHAAEAAEAPPVEECPICLEMRPDVHVLPHWQPVGDVSAHRMCGACRAAHEAEAAGRGSGQGRCARSATTSCTRTPSSGSSGSSWEPWRGAEGPGTPTRWRRCWSAGSCSTWSTRAGARSCGAWRGWWSRTPRSGASCGPPCARVASGCGHRGDCVPVRGDGACRGAAGGAGDHRCAERCGGGHPRAV</sequence>
<feature type="region of interest" description="Disordered" evidence="1">
    <location>
        <begin position="24"/>
        <end position="50"/>
    </location>
</feature>
<protein>
    <submittedName>
        <fullName evidence="2">Uncharacterized protein</fullName>
    </submittedName>
</protein>
<gene>
    <name evidence="2" type="ORF">EGYM00163_LOCUS2583</name>
</gene>